<dbReference type="InterPro" id="IPR016040">
    <property type="entry name" value="NAD(P)-bd_dom"/>
</dbReference>
<accession>A0A8H6D359</accession>
<reference evidence="3 4" key="1">
    <citation type="submission" date="2020-05" db="EMBL/GenBank/DDBJ databases">
        <title>Identification and distribution of gene clusters putatively required for synthesis of sphingolipid metabolism inhibitors in phylogenetically diverse species of the filamentous fungus Fusarium.</title>
        <authorList>
            <person name="Kim H.-S."/>
            <person name="Busman M."/>
            <person name="Brown D.W."/>
            <person name="Divon H."/>
            <person name="Uhlig S."/>
            <person name="Proctor R.H."/>
        </authorList>
    </citation>
    <scope>NUCLEOTIDE SEQUENCE [LARGE SCALE GENOMIC DNA]</scope>
    <source>
        <strain evidence="3 4">NRRL 26131</strain>
    </source>
</reference>
<comment type="caution">
    <text evidence="3">The sequence shown here is derived from an EMBL/GenBank/DDBJ whole genome shotgun (WGS) entry which is preliminary data.</text>
</comment>
<name>A0A8H6D359_9HYPO</name>
<protein>
    <submittedName>
        <fullName evidence="3">Nitrogen metabolite repression nmrA</fullName>
    </submittedName>
</protein>
<evidence type="ECO:0000256" key="1">
    <source>
        <dbReference type="ARBA" id="ARBA00022857"/>
    </source>
</evidence>
<dbReference type="Gene3D" id="3.90.25.10">
    <property type="entry name" value="UDP-galactose 4-epimerase, domain 1"/>
    <property type="match status" value="1"/>
</dbReference>
<dbReference type="Gene3D" id="3.40.50.720">
    <property type="entry name" value="NAD(P)-binding Rossmann-like Domain"/>
    <property type="match status" value="2"/>
</dbReference>
<dbReference type="InterPro" id="IPR036291">
    <property type="entry name" value="NAD(P)-bd_dom_sf"/>
</dbReference>
<dbReference type="Proteomes" id="UP000532311">
    <property type="component" value="Unassembled WGS sequence"/>
</dbReference>
<sequence length="256" mass="28382">MMSVYLVTQATGQQSQWVINHLLEAGHQIHAVVRNIEKIPAMLSDQNITLFQGESKNFDDIHKAAQGCQGAFLNTVSFPGLEVLQAKTIVEACEKAGVKNLIAATSICAYNNFPRLPSDGEIDDLLTGGAKFPYSDAHDVGIYAAAALQDPVKFRGQEIDLGNELFDFEQIRDILVKVSCREVRVVKRTPEDVEKLGIAVHGHMFQHFANMKPFGFIEGGAEEVQKKFGIPFTPLEDALQRDRVRLMECIPAKEEV</sequence>
<dbReference type="Pfam" id="PF13460">
    <property type="entry name" value="NAD_binding_10"/>
    <property type="match status" value="1"/>
</dbReference>
<dbReference type="EMBL" id="JAAQPF010000472">
    <property type="protein sequence ID" value="KAF5701849.1"/>
    <property type="molecule type" value="Genomic_DNA"/>
</dbReference>
<feature type="domain" description="NAD(P)-binding" evidence="2">
    <location>
        <begin position="10"/>
        <end position="116"/>
    </location>
</feature>
<evidence type="ECO:0000313" key="3">
    <source>
        <dbReference type="EMBL" id="KAF5701849.1"/>
    </source>
</evidence>
<organism evidence="3 4">
    <name type="scientific">Fusarium globosum</name>
    <dbReference type="NCBI Taxonomy" id="78864"/>
    <lineage>
        <taxon>Eukaryota</taxon>
        <taxon>Fungi</taxon>
        <taxon>Dikarya</taxon>
        <taxon>Ascomycota</taxon>
        <taxon>Pezizomycotina</taxon>
        <taxon>Sordariomycetes</taxon>
        <taxon>Hypocreomycetidae</taxon>
        <taxon>Hypocreales</taxon>
        <taxon>Nectriaceae</taxon>
        <taxon>Fusarium</taxon>
        <taxon>Fusarium fujikuroi species complex</taxon>
    </lineage>
</organism>
<evidence type="ECO:0000259" key="2">
    <source>
        <dbReference type="Pfam" id="PF13460"/>
    </source>
</evidence>
<proteinExistence type="predicted"/>
<keyword evidence="1" id="KW-0521">NADP</keyword>
<dbReference type="AlphaFoldDB" id="A0A8H6D359"/>
<evidence type="ECO:0000313" key="4">
    <source>
        <dbReference type="Proteomes" id="UP000532311"/>
    </source>
</evidence>
<keyword evidence="4" id="KW-1185">Reference proteome</keyword>
<dbReference type="PANTHER" id="PTHR42748:SF7">
    <property type="entry name" value="NMRA LIKE REDOX SENSOR 1-RELATED"/>
    <property type="match status" value="1"/>
</dbReference>
<dbReference type="PANTHER" id="PTHR42748">
    <property type="entry name" value="NITROGEN METABOLITE REPRESSION PROTEIN NMRA FAMILY MEMBER"/>
    <property type="match status" value="1"/>
</dbReference>
<gene>
    <name evidence="3" type="ORF">FGLOB1_9961</name>
</gene>
<dbReference type="SUPFAM" id="SSF51735">
    <property type="entry name" value="NAD(P)-binding Rossmann-fold domains"/>
    <property type="match status" value="1"/>
</dbReference>
<dbReference type="InterPro" id="IPR051164">
    <property type="entry name" value="NmrA-like_oxidored"/>
</dbReference>